<dbReference type="AlphaFoldDB" id="A0ABD0NLD2"/>
<name>A0ABD0NLD2_CIRMR</name>
<dbReference type="Proteomes" id="UP001529510">
    <property type="component" value="Unassembled WGS sequence"/>
</dbReference>
<organism evidence="2 3">
    <name type="scientific">Cirrhinus mrigala</name>
    <name type="common">Mrigala</name>
    <dbReference type="NCBI Taxonomy" id="683832"/>
    <lineage>
        <taxon>Eukaryota</taxon>
        <taxon>Metazoa</taxon>
        <taxon>Chordata</taxon>
        <taxon>Craniata</taxon>
        <taxon>Vertebrata</taxon>
        <taxon>Euteleostomi</taxon>
        <taxon>Actinopterygii</taxon>
        <taxon>Neopterygii</taxon>
        <taxon>Teleostei</taxon>
        <taxon>Ostariophysi</taxon>
        <taxon>Cypriniformes</taxon>
        <taxon>Cyprinidae</taxon>
        <taxon>Labeoninae</taxon>
        <taxon>Labeonini</taxon>
        <taxon>Cirrhinus</taxon>
    </lineage>
</organism>
<feature type="non-terminal residue" evidence="2">
    <location>
        <position position="1"/>
    </location>
</feature>
<comment type="caution">
    <text evidence="2">The sequence shown here is derived from an EMBL/GenBank/DDBJ whole genome shotgun (WGS) entry which is preliminary data.</text>
</comment>
<dbReference type="EMBL" id="JAMKFB020000021">
    <property type="protein sequence ID" value="KAL0162070.1"/>
    <property type="molecule type" value="Genomic_DNA"/>
</dbReference>
<evidence type="ECO:0000313" key="2">
    <source>
        <dbReference type="EMBL" id="KAL0162070.1"/>
    </source>
</evidence>
<feature type="domain" description="Tc1-like transposase DDE" evidence="1">
    <location>
        <begin position="8"/>
        <end position="111"/>
    </location>
</feature>
<keyword evidence="3" id="KW-1185">Reference proteome</keyword>
<dbReference type="Gene3D" id="3.30.420.10">
    <property type="entry name" value="Ribonuclease H-like superfamily/Ribonuclease H"/>
    <property type="match status" value="1"/>
</dbReference>
<evidence type="ECO:0000313" key="3">
    <source>
        <dbReference type="Proteomes" id="UP001529510"/>
    </source>
</evidence>
<reference evidence="2 3" key="1">
    <citation type="submission" date="2024-05" db="EMBL/GenBank/DDBJ databases">
        <title>Genome sequencing and assembly of Indian major carp, Cirrhinus mrigala (Hamilton, 1822).</title>
        <authorList>
            <person name="Mohindra V."/>
            <person name="Chowdhury L.M."/>
            <person name="Lal K."/>
            <person name="Jena J.K."/>
        </authorList>
    </citation>
    <scope>NUCLEOTIDE SEQUENCE [LARGE SCALE GENOMIC DNA]</scope>
    <source>
        <strain evidence="2">CM1030</strain>
        <tissue evidence="2">Blood</tissue>
    </source>
</reference>
<dbReference type="Pfam" id="PF13358">
    <property type="entry name" value="DDE_3"/>
    <property type="match status" value="1"/>
</dbReference>
<dbReference type="InterPro" id="IPR038717">
    <property type="entry name" value="Tc1-like_DDE_dom"/>
</dbReference>
<dbReference type="InterPro" id="IPR036397">
    <property type="entry name" value="RNaseH_sf"/>
</dbReference>
<gene>
    <name evidence="2" type="ORF">M9458_041466</name>
</gene>
<accession>A0ABD0NLD2</accession>
<sequence length="139" mass="15563">GGGFIMIWGALSFDGKMELWVVQGRQTATCYVDMLQQASLLTEGPRPCCNDWAFQQDNAAVYDAHLTKENNIALLDHPACSPDLNPIENVWGWMAREVYKIICQFQTVDALQAAIFSTWTTHSHQPLGNSHIKHAKMNA</sequence>
<proteinExistence type="predicted"/>
<evidence type="ECO:0000259" key="1">
    <source>
        <dbReference type="Pfam" id="PF13358"/>
    </source>
</evidence>
<protein>
    <recommendedName>
        <fullName evidence="1">Tc1-like transposase DDE domain-containing protein</fullName>
    </recommendedName>
</protein>